<evidence type="ECO:0000313" key="2">
    <source>
        <dbReference type="Proteomes" id="UP001206206"/>
    </source>
</evidence>
<gene>
    <name evidence="1" type="ORF">NON19_18090</name>
</gene>
<dbReference type="EMBL" id="JANFNH010000020">
    <property type="protein sequence ID" value="MCQ4043880.1"/>
    <property type="molecule type" value="Genomic_DNA"/>
</dbReference>
<reference evidence="1 2" key="1">
    <citation type="submission" date="2022-06" db="EMBL/GenBank/DDBJ databases">
        <title>Draft genome sequence of type strain Streptomyces rubrisoli DSM 42083.</title>
        <authorList>
            <person name="Duangmal K."/>
            <person name="Klaysubun C."/>
        </authorList>
    </citation>
    <scope>NUCLEOTIDE SEQUENCE [LARGE SCALE GENOMIC DNA]</scope>
    <source>
        <strain evidence="1 2">DSM 42083</strain>
    </source>
</reference>
<protein>
    <submittedName>
        <fullName evidence="1">Uncharacterized protein</fullName>
    </submittedName>
</protein>
<dbReference type="Proteomes" id="UP001206206">
    <property type="component" value="Unassembled WGS sequence"/>
</dbReference>
<comment type="caution">
    <text evidence="1">The sequence shown here is derived from an EMBL/GenBank/DDBJ whole genome shotgun (WGS) entry which is preliminary data.</text>
</comment>
<sequence>MKPKFPIPRPTEHAAIRAAEHSSTPLPPVEALFDRLVTAQAVGDQHGSNLFGHAIARAAGSPPLR</sequence>
<accession>A0ABT1PEU3</accession>
<organism evidence="1 2">
    <name type="scientific">Streptantibioticus rubrisoli</name>
    <dbReference type="NCBI Taxonomy" id="1387313"/>
    <lineage>
        <taxon>Bacteria</taxon>
        <taxon>Bacillati</taxon>
        <taxon>Actinomycetota</taxon>
        <taxon>Actinomycetes</taxon>
        <taxon>Kitasatosporales</taxon>
        <taxon>Streptomycetaceae</taxon>
        <taxon>Streptantibioticus</taxon>
    </lineage>
</organism>
<keyword evidence="2" id="KW-1185">Reference proteome</keyword>
<dbReference type="RefSeq" id="WP_255929353.1">
    <property type="nucleotide sequence ID" value="NZ_JANFNH010000020.1"/>
</dbReference>
<name>A0ABT1PEU3_9ACTN</name>
<evidence type="ECO:0000313" key="1">
    <source>
        <dbReference type="EMBL" id="MCQ4043880.1"/>
    </source>
</evidence>
<proteinExistence type="predicted"/>